<dbReference type="InterPro" id="IPR002108">
    <property type="entry name" value="ADF-H"/>
</dbReference>
<proteinExistence type="inferred from homology"/>
<dbReference type="Pfam" id="PF00241">
    <property type="entry name" value="Cofilin_ADF"/>
    <property type="match status" value="1"/>
</dbReference>
<dbReference type="PROSITE" id="PS51263">
    <property type="entry name" value="ADF_H"/>
    <property type="match status" value="1"/>
</dbReference>
<dbReference type="CDD" id="cd11286">
    <property type="entry name" value="ADF_cofilin_like"/>
    <property type="match status" value="1"/>
</dbReference>
<dbReference type="STRING" id="1036808.A0A0C3AZM1"/>
<reference evidence="8" key="2">
    <citation type="submission" date="2015-01" db="EMBL/GenBank/DDBJ databases">
        <title>Evolutionary Origins and Diversification of the Mycorrhizal Mutualists.</title>
        <authorList>
            <consortium name="DOE Joint Genome Institute"/>
            <consortium name="Mycorrhizal Genomics Consortium"/>
            <person name="Kohler A."/>
            <person name="Kuo A."/>
            <person name="Nagy L.G."/>
            <person name="Floudas D."/>
            <person name="Copeland A."/>
            <person name="Barry K.W."/>
            <person name="Cichocki N."/>
            <person name="Veneault-Fourrey C."/>
            <person name="LaButti K."/>
            <person name="Lindquist E.A."/>
            <person name="Lipzen A."/>
            <person name="Lundell T."/>
            <person name="Morin E."/>
            <person name="Murat C."/>
            <person name="Riley R."/>
            <person name="Ohm R."/>
            <person name="Sun H."/>
            <person name="Tunlid A."/>
            <person name="Henrissat B."/>
            <person name="Grigoriev I.V."/>
            <person name="Hibbett D.S."/>
            <person name="Martin F."/>
        </authorList>
    </citation>
    <scope>NUCLEOTIDE SEQUENCE [LARGE SCALE GENOMIC DNA]</scope>
    <source>
        <strain evidence="8">Foug A</strain>
    </source>
</reference>
<dbReference type="InParanoid" id="A0A0C3AZM1"/>
<protein>
    <recommendedName>
        <fullName evidence="3">Cofilin</fullName>
    </recommendedName>
    <alternativeName>
        <fullName evidence="5">Actin-depolymerizing factor 1</fullName>
    </alternativeName>
</protein>
<dbReference type="GO" id="GO:0003779">
    <property type="term" value="F:actin binding"/>
    <property type="evidence" value="ECO:0007669"/>
    <property type="project" value="UniProtKB-KW"/>
</dbReference>
<comment type="similarity">
    <text evidence="2">Belongs to the actin-binding proteins ADF family.</text>
</comment>
<dbReference type="GO" id="GO:0030042">
    <property type="term" value="P:actin filament depolymerization"/>
    <property type="evidence" value="ECO:0007669"/>
    <property type="project" value="InterPro"/>
</dbReference>
<comment type="subcellular location">
    <subcellularLocation>
        <location evidence="1">Nucleus matrix</location>
    </subcellularLocation>
</comment>
<dbReference type="GO" id="GO:0016363">
    <property type="term" value="C:nuclear matrix"/>
    <property type="evidence" value="ECO:0007669"/>
    <property type="project" value="UniProtKB-SubCell"/>
</dbReference>
<dbReference type="SMART" id="SM00102">
    <property type="entry name" value="ADF"/>
    <property type="match status" value="1"/>
</dbReference>
<dbReference type="GO" id="GO:0015629">
    <property type="term" value="C:actin cytoskeleton"/>
    <property type="evidence" value="ECO:0007669"/>
    <property type="project" value="InterPro"/>
</dbReference>
<evidence type="ECO:0000256" key="1">
    <source>
        <dbReference type="ARBA" id="ARBA00004109"/>
    </source>
</evidence>
<dbReference type="SUPFAM" id="SSF55753">
    <property type="entry name" value="Actin depolymerizing proteins"/>
    <property type="match status" value="1"/>
</dbReference>
<dbReference type="EMBL" id="KN822004">
    <property type="protein sequence ID" value="KIM70447.1"/>
    <property type="molecule type" value="Genomic_DNA"/>
</dbReference>
<evidence type="ECO:0000256" key="2">
    <source>
        <dbReference type="ARBA" id="ARBA00006844"/>
    </source>
</evidence>
<evidence type="ECO:0000256" key="5">
    <source>
        <dbReference type="ARBA" id="ARBA00032427"/>
    </source>
</evidence>
<dbReference type="InterPro" id="IPR029006">
    <property type="entry name" value="ADF-H/Gelsolin-like_dom_sf"/>
</dbReference>
<keyword evidence="4" id="KW-0009">Actin-binding</keyword>
<dbReference type="AlphaFoldDB" id="A0A0C3AZM1"/>
<evidence type="ECO:0000313" key="7">
    <source>
        <dbReference type="EMBL" id="KIM70447.1"/>
    </source>
</evidence>
<dbReference type="HOGENOM" id="CLU_094004_3_2_1"/>
<reference evidence="7 8" key="1">
    <citation type="submission" date="2014-04" db="EMBL/GenBank/DDBJ databases">
        <authorList>
            <consortium name="DOE Joint Genome Institute"/>
            <person name="Kuo A."/>
            <person name="Kohler A."/>
            <person name="Nagy L.G."/>
            <person name="Floudas D."/>
            <person name="Copeland A."/>
            <person name="Barry K.W."/>
            <person name="Cichocki N."/>
            <person name="Veneault-Fourrey C."/>
            <person name="LaButti K."/>
            <person name="Lindquist E.A."/>
            <person name="Lipzen A."/>
            <person name="Lundell T."/>
            <person name="Morin E."/>
            <person name="Murat C."/>
            <person name="Sun H."/>
            <person name="Tunlid A."/>
            <person name="Henrissat B."/>
            <person name="Grigoriev I.V."/>
            <person name="Hibbett D.S."/>
            <person name="Martin F."/>
            <person name="Nordberg H.P."/>
            <person name="Cantor M.N."/>
            <person name="Hua S.X."/>
        </authorList>
    </citation>
    <scope>NUCLEOTIDE SEQUENCE [LARGE SCALE GENOMIC DNA]</scope>
    <source>
        <strain evidence="7 8">Foug A</strain>
    </source>
</reference>
<dbReference type="FunCoup" id="A0A0C3AZM1">
    <property type="interactions" value="143"/>
</dbReference>
<name>A0A0C3AZM1_9AGAM</name>
<sequence length="139" mass="15648">MASGVGLHSDCLPAYQKLKGPTRKHKYIIYTLNSNNTEIIVDKTSAETDYDGFLKDLPEDQCRWAVYDLEFEKDGAKRNKICFISWAPDNAKIKQKMVFTASLSALRRSLEGIGTDVQATDYDEVSYASVLEKASRLKS</sequence>
<keyword evidence="8" id="KW-1185">Reference proteome</keyword>
<evidence type="ECO:0000256" key="4">
    <source>
        <dbReference type="ARBA" id="ARBA00023203"/>
    </source>
</evidence>
<feature type="domain" description="ADF-H" evidence="6">
    <location>
        <begin position="2"/>
        <end position="135"/>
    </location>
</feature>
<evidence type="ECO:0000313" key="8">
    <source>
        <dbReference type="Proteomes" id="UP000053989"/>
    </source>
</evidence>
<organism evidence="7 8">
    <name type="scientific">Scleroderma citrinum Foug A</name>
    <dbReference type="NCBI Taxonomy" id="1036808"/>
    <lineage>
        <taxon>Eukaryota</taxon>
        <taxon>Fungi</taxon>
        <taxon>Dikarya</taxon>
        <taxon>Basidiomycota</taxon>
        <taxon>Agaricomycotina</taxon>
        <taxon>Agaricomycetes</taxon>
        <taxon>Agaricomycetidae</taxon>
        <taxon>Boletales</taxon>
        <taxon>Sclerodermatineae</taxon>
        <taxon>Sclerodermataceae</taxon>
        <taxon>Scleroderma</taxon>
    </lineage>
</organism>
<accession>A0A0C3AZM1</accession>
<dbReference type="Proteomes" id="UP000053989">
    <property type="component" value="Unassembled WGS sequence"/>
</dbReference>
<dbReference type="Gene3D" id="3.40.20.10">
    <property type="entry name" value="Severin"/>
    <property type="match status" value="1"/>
</dbReference>
<dbReference type="OrthoDB" id="10249245at2759"/>
<dbReference type="InterPro" id="IPR017904">
    <property type="entry name" value="ADF/Cofilin"/>
</dbReference>
<evidence type="ECO:0000256" key="3">
    <source>
        <dbReference type="ARBA" id="ARBA00015630"/>
    </source>
</evidence>
<evidence type="ECO:0000259" key="6">
    <source>
        <dbReference type="PROSITE" id="PS51263"/>
    </source>
</evidence>
<dbReference type="PRINTS" id="PR00006">
    <property type="entry name" value="COFILIN"/>
</dbReference>
<dbReference type="PANTHER" id="PTHR11913">
    <property type="entry name" value="COFILIN-RELATED"/>
    <property type="match status" value="1"/>
</dbReference>
<gene>
    <name evidence="7" type="ORF">SCLCIDRAFT_1206578</name>
</gene>